<evidence type="ECO:0000256" key="2">
    <source>
        <dbReference type="ARBA" id="ARBA00022801"/>
    </source>
</evidence>
<dbReference type="Pfam" id="PF01095">
    <property type="entry name" value="Pectinesterase"/>
    <property type="match status" value="1"/>
</dbReference>
<dbReference type="PANTHER" id="PTHR31321">
    <property type="entry name" value="ACYL-COA THIOESTER HYDROLASE YBHC-RELATED"/>
    <property type="match status" value="1"/>
</dbReference>
<evidence type="ECO:0000313" key="8">
    <source>
        <dbReference type="Proteomes" id="UP000645610"/>
    </source>
</evidence>
<organism evidence="7 8">
    <name type="scientific">Hymenobacter properus</name>
    <dbReference type="NCBI Taxonomy" id="2791026"/>
    <lineage>
        <taxon>Bacteria</taxon>
        <taxon>Pseudomonadati</taxon>
        <taxon>Bacteroidota</taxon>
        <taxon>Cytophagia</taxon>
        <taxon>Cytophagales</taxon>
        <taxon>Hymenobacteraceae</taxon>
        <taxon>Hymenobacter</taxon>
    </lineage>
</organism>
<name>A0A931BN46_9BACT</name>
<keyword evidence="4" id="KW-0732">Signal</keyword>
<evidence type="ECO:0000256" key="3">
    <source>
        <dbReference type="ARBA" id="ARBA00023085"/>
    </source>
</evidence>
<dbReference type="InterPro" id="IPR000070">
    <property type="entry name" value="Pectinesterase_cat"/>
</dbReference>
<evidence type="ECO:0000259" key="6">
    <source>
        <dbReference type="Pfam" id="PF18962"/>
    </source>
</evidence>
<dbReference type="AlphaFoldDB" id="A0A931BN46"/>
<reference evidence="7 8" key="1">
    <citation type="submission" date="2020-11" db="EMBL/GenBank/DDBJ databases">
        <authorList>
            <person name="Kim M.K."/>
        </authorList>
    </citation>
    <scope>NUCLEOTIDE SEQUENCE [LARGE SCALE GENOMIC DNA]</scope>
    <source>
        <strain evidence="7 8">BT439</strain>
    </source>
</reference>
<dbReference type="NCBIfam" id="TIGR04183">
    <property type="entry name" value="Por_Secre_tail"/>
    <property type="match status" value="1"/>
</dbReference>
<evidence type="ECO:0000259" key="5">
    <source>
        <dbReference type="Pfam" id="PF01095"/>
    </source>
</evidence>
<feature type="domain" description="Pectinesterase catalytic" evidence="5">
    <location>
        <begin position="30"/>
        <end position="321"/>
    </location>
</feature>
<dbReference type="InterPro" id="IPR026444">
    <property type="entry name" value="Secre_tail"/>
</dbReference>
<evidence type="ECO:0000313" key="7">
    <source>
        <dbReference type="EMBL" id="MBF9143328.1"/>
    </source>
</evidence>
<dbReference type="InterPro" id="IPR012334">
    <property type="entry name" value="Pectin_lyas_fold"/>
</dbReference>
<accession>A0A931BN46</accession>
<proteinExistence type="inferred from homology"/>
<feature type="domain" description="Secretion system C-terminal sorting" evidence="6">
    <location>
        <begin position="1021"/>
        <end position="1099"/>
    </location>
</feature>
<evidence type="ECO:0000256" key="4">
    <source>
        <dbReference type="SAM" id="SignalP"/>
    </source>
</evidence>
<sequence>MNPIPTLRALLTGAFTLLLLAWCPQLYAYDLTVAKDGTGNYTTVQAAIDAAPTGRTAPFTIFIKNGRYREVVNVPATKPFIQLVGENVGSTVITYNNSAGTIVNGVALGTQNSASVTINAADFSAMNLTFENSFGEAASNGQAVAILVNNDRAAFRNCRFLGNQDTMYLKGNGTPRQYFLNCYIEGNTDFIFGSAIALFENCNVYAKNKATASTSYIAVPNTPTGQAFGLVFKNCNVTGHSVAGGTRYDLGRPWQANPKAAFLNCNLSTPLILDEGWSPTSSAGTATIRDSYFVEYQNTHFNGRPINVSSRVLSGQGLTPVQPSSQLTAAEAATYTKANILGTWDPCTLIDCATPFVKTVIVNNFKGVKGTSTTNSTFTWNTSWPISGDILSIFRATATPPAALGAFAVVGTQTEPSDTIFNYSFADAIPASGSLYKYFVRGSNAVRQISSDTVTISSAPAIVTVGTIGNFTQQLGSGSPSQSVAVSGTDLAGNVTVTASANYQVSLTSGGTYTSSVTLTPTSGALASTPVYVRLNATTAGTYPGTLTLTSTNASTVVLSLNGTAIVAPTVTSNILQFWPLRVNAADSVQARNSRLTASLPTLKRLYLSNGTTAPAIPSYSNQYGQAFGASANGDGTWTAVGGTLNRMYYEQFTMTVAAGATNVRVDSLLFNTAFNNTSSNTKMAVVYSLNGFTSPADSTEITGVTGPGGAQALTASGNFNRSFPLLNQTNGPTALYRVALNGPSTANPSGGVLVNAGQTLTVRLYYACGSTGTPRYAMLKNFRIKGDVVAAPLVSNVLEHWPLRVNNTDSTQIRSSRVVPTTPTLKRLYLSNGATTPAFPAYSNQYGQAFGPSANGDGTWTTVGGTLNRAYYEQFTLTMAAGSTARVDSLLFNSAFYNTSSNTKMGVVYSLNGFTSPADSTEIAAGTGPNGALTFTASGNFNNSFPLLNQTSGPVALYRLALRNGGVTIPGGQTLTVRLYYACGSTGTPRYAMLKNVRFKGLASAVLATTSQALNAQVQVFPNPASTSFWVQLPAASSKTAVSASLINTLGQTVRTQLLSAAPGQGINAEVNVRGLAAGVYTLRLNVNGTPVTRKVVVE</sequence>
<dbReference type="SUPFAM" id="SSF51126">
    <property type="entry name" value="Pectin lyase-like"/>
    <property type="match status" value="1"/>
</dbReference>
<dbReference type="EMBL" id="JADQDP010000004">
    <property type="protein sequence ID" value="MBF9143328.1"/>
    <property type="molecule type" value="Genomic_DNA"/>
</dbReference>
<feature type="chain" id="PRO_5037414175" evidence="4">
    <location>
        <begin position="29"/>
        <end position="1100"/>
    </location>
</feature>
<comment type="caution">
    <text evidence="7">The sequence shown here is derived from an EMBL/GenBank/DDBJ whole genome shotgun (WGS) entry which is preliminary data.</text>
</comment>
<dbReference type="GO" id="GO:0009279">
    <property type="term" value="C:cell outer membrane"/>
    <property type="evidence" value="ECO:0007669"/>
    <property type="project" value="TreeGrafter"/>
</dbReference>
<dbReference type="GO" id="GO:0042545">
    <property type="term" value="P:cell wall modification"/>
    <property type="evidence" value="ECO:0007669"/>
    <property type="project" value="InterPro"/>
</dbReference>
<dbReference type="PANTHER" id="PTHR31321:SF57">
    <property type="entry name" value="PECTINESTERASE 53-RELATED"/>
    <property type="match status" value="1"/>
</dbReference>
<keyword evidence="2" id="KW-0378">Hydrolase</keyword>
<keyword evidence="3" id="KW-0063">Aspartyl esterase</keyword>
<dbReference type="Gene3D" id="2.160.20.10">
    <property type="entry name" value="Single-stranded right-handed beta-helix, Pectin lyase-like"/>
    <property type="match status" value="1"/>
</dbReference>
<comment type="similarity">
    <text evidence="1">Belongs to the pectinesterase family.</text>
</comment>
<dbReference type="RefSeq" id="WP_196287690.1">
    <property type="nucleotide sequence ID" value="NZ_JADQDP010000004.1"/>
</dbReference>
<evidence type="ECO:0000256" key="1">
    <source>
        <dbReference type="ARBA" id="ARBA00008891"/>
    </source>
</evidence>
<keyword evidence="8" id="KW-1185">Reference proteome</keyword>
<dbReference type="Pfam" id="PF18962">
    <property type="entry name" value="Por_Secre_tail"/>
    <property type="match status" value="1"/>
</dbReference>
<dbReference type="GO" id="GO:0030599">
    <property type="term" value="F:pectinesterase activity"/>
    <property type="evidence" value="ECO:0007669"/>
    <property type="project" value="InterPro"/>
</dbReference>
<feature type="signal peptide" evidence="4">
    <location>
        <begin position="1"/>
        <end position="28"/>
    </location>
</feature>
<protein>
    <submittedName>
        <fullName evidence="7">T9SS type A sorting domain-containing protein</fullName>
    </submittedName>
</protein>
<dbReference type="Proteomes" id="UP000645610">
    <property type="component" value="Unassembled WGS sequence"/>
</dbReference>
<gene>
    <name evidence="7" type="ORF">I2I01_16900</name>
</gene>
<dbReference type="InterPro" id="IPR011050">
    <property type="entry name" value="Pectin_lyase_fold/virulence"/>
</dbReference>